<gene>
    <name evidence="6" type="ORF">KEC56_03745</name>
</gene>
<accession>A0A9X1LN25</accession>
<organism evidence="6 7">
    <name type="scientific">Microbacterium tenebrionis</name>
    <dbReference type="NCBI Taxonomy" id="2830665"/>
    <lineage>
        <taxon>Bacteria</taxon>
        <taxon>Bacillati</taxon>
        <taxon>Actinomycetota</taxon>
        <taxon>Actinomycetes</taxon>
        <taxon>Micrococcales</taxon>
        <taxon>Microbacteriaceae</taxon>
        <taxon>Microbacterium</taxon>
    </lineage>
</organism>
<protein>
    <submittedName>
        <fullName evidence="6">CDGSH iron-sulfur domain-containing protein</fullName>
    </submittedName>
</protein>
<keyword evidence="1" id="KW-0001">2Fe-2S</keyword>
<dbReference type="Gene3D" id="3.40.5.90">
    <property type="entry name" value="CDGSH iron-sulfur domain, mitoNEET-type"/>
    <property type="match status" value="1"/>
</dbReference>
<dbReference type="Proteomes" id="UP001139289">
    <property type="component" value="Unassembled WGS sequence"/>
</dbReference>
<evidence type="ECO:0000256" key="2">
    <source>
        <dbReference type="ARBA" id="ARBA00022723"/>
    </source>
</evidence>
<dbReference type="InterPro" id="IPR018967">
    <property type="entry name" value="FeS-contain_CDGSH-typ"/>
</dbReference>
<evidence type="ECO:0000259" key="5">
    <source>
        <dbReference type="SMART" id="SM00704"/>
    </source>
</evidence>
<dbReference type="InterPro" id="IPR042216">
    <property type="entry name" value="MitoNEET_CISD"/>
</dbReference>
<dbReference type="SMART" id="SM00704">
    <property type="entry name" value="ZnF_CDGSH"/>
    <property type="match status" value="1"/>
</dbReference>
<evidence type="ECO:0000313" key="7">
    <source>
        <dbReference type="Proteomes" id="UP001139289"/>
    </source>
</evidence>
<dbReference type="RefSeq" id="WP_175987141.1">
    <property type="nucleotide sequence ID" value="NZ_JAGTTM010000001.1"/>
</dbReference>
<dbReference type="GO" id="GO:0005737">
    <property type="term" value="C:cytoplasm"/>
    <property type="evidence" value="ECO:0007669"/>
    <property type="project" value="UniProtKB-ARBA"/>
</dbReference>
<keyword evidence="4" id="KW-0411">Iron-sulfur</keyword>
<dbReference type="GO" id="GO:0051537">
    <property type="term" value="F:2 iron, 2 sulfur cluster binding"/>
    <property type="evidence" value="ECO:0007669"/>
    <property type="project" value="UniProtKB-KW"/>
</dbReference>
<evidence type="ECO:0000256" key="3">
    <source>
        <dbReference type="ARBA" id="ARBA00023004"/>
    </source>
</evidence>
<dbReference type="GO" id="GO:0046872">
    <property type="term" value="F:metal ion binding"/>
    <property type="evidence" value="ECO:0007669"/>
    <property type="project" value="UniProtKB-KW"/>
</dbReference>
<dbReference type="EMBL" id="JAGTTM010000001">
    <property type="protein sequence ID" value="MCC2028643.1"/>
    <property type="molecule type" value="Genomic_DNA"/>
</dbReference>
<feature type="domain" description="Iron-binding zinc finger CDGSH type" evidence="5">
    <location>
        <begin position="27"/>
        <end position="63"/>
    </location>
</feature>
<name>A0A9X1LN25_9MICO</name>
<dbReference type="AlphaFoldDB" id="A0A9X1LN25"/>
<comment type="caution">
    <text evidence="6">The sequence shown here is derived from an EMBL/GenBank/DDBJ whole genome shotgun (WGS) entry which is preliminary data.</text>
</comment>
<keyword evidence="3" id="KW-0408">Iron</keyword>
<sequence length="72" mass="7621">MPERDVQITACADGPLLVRGAVQVVGEDGQTIDNPRRTVALCRCGSSAIKPWCDGTHKLIRGVSDPASSTSR</sequence>
<proteinExistence type="predicted"/>
<evidence type="ECO:0000256" key="4">
    <source>
        <dbReference type="ARBA" id="ARBA00023014"/>
    </source>
</evidence>
<evidence type="ECO:0000256" key="1">
    <source>
        <dbReference type="ARBA" id="ARBA00022714"/>
    </source>
</evidence>
<keyword evidence="7" id="KW-1185">Reference proteome</keyword>
<reference evidence="6" key="1">
    <citation type="submission" date="2021-04" db="EMBL/GenBank/DDBJ databases">
        <title>Microbacterium tenobrionis sp. nov. and Microbacterium allomyrinae sp. nov., isolated from larvae of Tenobrio molitor and Allomyrina dichotoma, respectively.</title>
        <authorList>
            <person name="Lee S.D."/>
        </authorList>
    </citation>
    <scope>NUCLEOTIDE SEQUENCE</scope>
    <source>
        <strain evidence="6">YMB-B2</strain>
    </source>
</reference>
<evidence type="ECO:0000313" key="6">
    <source>
        <dbReference type="EMBL" id="MCC2028643.1"/>
    </source>
</evidence>
<dbReference type="Pfam" id="PF09360">
    <property type="entry name" value="zf-CDGSH"/>
    <property type="match status" value="1"/>
</dbReference>
<keyword evidence="2" id="KW-0479">Metal-binding</keyword>